<evidence type="ECO:0000256" key="2">
    <source>
        <dbReference type="SAM" id="Phobius"/>
    </source>
</evidence>
<evidence type="ECO:0000313" key="3">
    <source>
        <dbReference type="EMBL" id="CUU59471.1"/>
    </source>
</evidence>
<protein>
    <submittedName>
        <fullName evidence="3">Uncharacterized protein</fullName>
    </submittedName>
</protein>
<gene>
    <name evidence="3" type="ORF">Ga0074812_12841</name>
</gene>
<keyword evidence="2" id="KW-0812">Transmembrane</keyword>
<keyword evidence="2" id="KW-1133">Transmembrane helix</keyword>
<evidence type="ECO:0000313" key="4">
    <source>
        <dbReference type="Proteomes" id="UP000198802"/>
    </source>
</evidence>
<dbReference type="EMBL" id="FAOZ01000028">
    <property type="protein sequence ID" value="CUU59471.1"/>
    <property type="molecule type" value="Genomic_DNA"/>
</dbReference>
<feature type="transmembrane region" description="Helical" evidence="2">
    <location>
        <begin position="105"/>
        <end position="126"/>
    </location>
</feature>
<proteinExistence type="predicted"/>
<name>A0A0S4QWH3_9ACTN</name>
<feature type="transmembrane region" description="Helical" evidence="2">
    <location>
        <begin position="234"/>
        <end position="254"/>
    </location>
</feature>
<organism evidence="3 4">
    <name type="scientific">Parafrankia irregularis</name>
    <dbReference type="NCBI Taxonomy" id="795642"/>
    <lineage>
        <taxon>Bacteria</taxon>
        <taxon>Bacillati</taxon>
        <taxon>Actinomycetota</taxon>
        <taxon>Actinomycetes</taxon>
        <taxon>Frankiales</taxon>
        <taxon>Frankiaceae</taxon>
        <taxon>Parafrankia</taxon>
    </lineage>
</organism>
<dbReference type="AlphaFoldDB" id="A0A0S4QWH3"/>
<sequence length="264" mass="26413">MAELPGGTRGTRDISVCSGPEGHPRAEGGAEPVPADPAASSDRSAGVPAEPADTVTPTGPPVPAAAVPAEPAVHEVAVVSAADLAEGEAAAWASTSPPQSMRARLLAGAVCALAMVVVGPLLGLLWAACAPHLDVAAVLAGAMSVFSVQSTVDAYFAMICAVAGVIGGLVTYWRAADVGWPVAVGLGAGGVAGSLLAGEVGRLRRSDAALDSLPPNATDLLRDLADFHVRATGLYLVLPGVALLVLALALWAGGTTFGWPRRRR</sequence>
<keyword evidence="4" id="KW-1185">Reference proteome</keyword>
<accession>A0A0S4QWH3</accession>
<keyword evidence="2" id="KW-0472">Membrane</keyword>
<feature type="region of interest" description="Disordered" evidence="1">
    <location>
        <begin position="1"/>
        <end position="66"/>
    </location>
</feature>
<feature type="transmembrane region" description="Helical" evidence="2">
    <location>
        <begin position="155"/>
        <end position="173"/>
    </location>
</feature>
<evidence type="ECO:0000256" key="1">
    <source>
        <dbReference type="SAM" id="MobiDB-lite"/>
    </source>
</evidence>
<reference evidence="4" key="1">
    <citation type="submission" date="2015-11" db="EMBL/GenBank/DDBJ databases">
        <authorList>
            <person name="Varghese N."/>
        </authorList>
    </citation>
    <scope>NUCLEOTIDE SEQUENCE [LARGE SCALE GENOMIC DNA]</scope>
    <source>
        <strain evidence="4">DSM 45899</strain>
    </source>
</reference>
<dbReference type="Proteomes" id="UP000198802">
    <property type="component" value="Unassembled WGS sequence"/>
</dbReference>
<feature type="transmembrane region" description="Helical" evidence="2">
    <location>
        <begin position="179"/>
        <end position="197"/>
    </location>
</feature>
<dbReference type="RefSeq" id="WP_091283589.1">
    <property type="nucleotide sequence ID" value="NZ_FAOZ01000028.1"/>
</dbReference>
<feature type="compositionally biased region" description="Low complexity" evidence="1">
    <location>
        <begin position="30"/>
        <end position="57"/>
    </location>
</feature>